<proteinExistence type="inferred from homology"/>
<comment type="function">
    <text evidence="1">Exerts its effect at some terminal stage of cytochrome c oxidase synthesis, probably by being involved in the insertion of the copper B into subunit I.</text>
</comment>
<keyword evidence="3 7" id="KW-0812">Transmembrane</keyword>
<dbReference type="HAMAP" id="MF_00155">
    <property type="entry name" value="CtaG"/>
    <property type="match status" value="1"/>
</dbReference>
<dbReference type="Gene3D" id="3.80.10.10">
    <property type="entry name" value="Ribonuclease Inhibitor"/>
    <property type="match status" value="1"/>
</dbReference>
<keyword evidence="9" id="KW-1185">Reference proteome</keyword>
<evidence type="ECO:0000256" key="2">
    <source>
        <dbReference type="ARBA" id="ARBA00004243"/>
    </source>
</evidence>
<feature type="region of interest" description="Disordered" evidence="6">
    <location>
        <begin position="1"/>
        <end position="27"/>
    </location>
</feature>
<protein>
    <submittedName>
        <fullName evidence="8">Cytochrome c oxidase assembly protein cox11, mitochondrial</fullName>
    </submittedName>
</protein>
<organism evidence="8 9">
    <name type="scientific">Marasmius tenuissimus</name>
    <dbReference type="NCBI Taxonomy" id="585030"/>
    <lineage>
        <taxon>Eukaryota</taxon>
        <taxon>Fungi</taxon>
        <taxon>Dikarya</taxon>
        <taxon>Basidiomycota</taxon>
        <taxon>Agaricomycotina</taxon>
        <taxon>Agaricomycetes</taxon>
        <taxon>Agaricomycetidae</taxon>
        <taxon>Agaricales</taxon>
        <taxon>Marasmiineae</taxon>
        <taxon>Marasmiaceae</taxon>
        <taxon>Marasmius</taxon>
    </lineage>
</organism>
<keyword evidence="4 7" id="KW-1133">Transmembrane helix</keyword>
<evidence type="ECO:0000256" key="3">
    <source>
        <dbReference type="ARBA" id="ARBA00022692"/>
    </source>
</evidence>
<dbReference type="SUPFAM" id="SSF52047">
    <property type="entry name" value="RNI-like"/>
    <property type="match status" value="1"/>
</dbReference>
<dbReference type="Pfam" id="PF04442">
    <property type="entry name" value="CtaG_Cox11"/>
    <property type="match status" value="1"/>
</dbReference>
<feature type="compositionally biased region" description="Polar residues" evidence="6">
    <location>
        <begin position="497"/>
        <end position="508"/>
    </location>
</feature>
<dbReference type="PANTHER" id="PTHR21320">
    <property type="entry name" value="CYTOCHROME C OXIDASE ASSEMBLY PROTEIN COX11-RELATED"/>
    <property type="match status" value="1"/>
</dbReference>
<name>A0ABR3A041_9AGAR</name>
<evidence type="ECO:0000256" key="1">
    <source>
        <dbReference type="ARBA" id="ARBA00004007"/>
    </source>
</evidence>
<gene>
    <name evidence="8" type="primary">COX11</name>
    <name evidence="8" type="ORF">AAF712_006279</name>
</gene>
<comment type="subcellular location">
    <subcellularLocation>
        <location evidence="2">Mitochondrion inner membrane</location>
        <topology evidence="2">Single-pass membrane protein</topology>
        <orientation evidence="2">Intermembrane side</orientation>
    </subcellularLocation>
</comment>
<dbReference type="SUPFAM" id="SSF110111">
    <property type="entry name" value="Ctag/Cox11"/>
    <property type="match status" value="1"/>
</dbReference>
<feature type="transmembrane region" description="Helical" evidence="7">
    <location>
        <begin position="537"/>
        <end position="557"/>
    </location>
</feature>
<evidence type="ECO:0000256" key="4">
    <source>
        <dbReference type="ARBA" id="ARBA00022989"/>
    </source>
</evidence>
<dbReference type="PANTHER" id="PTHR21320:SF3">
    <property type="entry name" value="CYTOCHROME C OXIDASE ASSEMBLY PROTEIN COX11, MITOCHONDRIAL-RELATED"/>
    <property type="match status" value="1"/>
</dbReference>
<dbReference type="Gene3D" id="2.60.370.10">
    <property type="entry name" value="Ctag/Cox11"/>
    <property type="match status" value="1"/>
</dbReference>
<feature type="region of interest" description="Disordered" evidence="6">
    <location>
        <begin position="497"/>
        <end position="527"/>
    </location>
</feature>
<accession>A0ABR3A041</accession>
<reference evidence="8 9" key="1">
    <citation type="submission" date="2024-05" db="EMBL/GenBank/DDBJ databases">
        <title>A draft genome resource for the thread blight pathogen Marasmius tenuissimus strain MS-2.</title>
        <authorList>
            <person name="Yulfo-Soto G.E."/>
            <person name="Baruah I.K."/>
            <person name="Amoako-Attah I."/>
            <person name="Bukari Y."/>
            <person name="Meinhardt L.W."/>
            <person name="Bailey B.A."/>
            <person name="Cohen S.P."/>
        </authorList>
    </citation>
    <scope>NUCLEOTIDE SEQUENCE [LARGE SCALE GENOMIC DNA]</scope>
    <source>
        <strain evidence="8 9">MS-2</strain>
    </source>
</reference>
<comment type="caution">
    <text evidence="8">The sequence shown here is derived from an EMBL/GenBank/DDBJ whole genome shotgun (WGS) entry which is preliminary data.</text>
</comment>
<dbReference type="EMBL" id="JBBXMP010000033">
    <property type="protein sequence ID" value="KAL0066676.1"/>
    <property type="molecule type" value="Genomic_DNA"/>
</dbReference>
<keyword evidence="5 7" id="KW-0472">Membrane</keyword>
<dbReference type="InterPro" id="IPR007533">
    <property type="entry name" value="Cyt_c_oxidase_assmbl_CtaG"/>
</dbReference>
<evidence type="ECO:0000313" key="9">
    <source>
        <dbReference type="Proteomes" id="UP001437256"/>
    </source>
</evidence>
<dbReference type="InterPro" id="IPR032675">
    <property type="entry name" value="LRR_dom_sf"/>
</dbReference>
<evidence type="ECO:0000256" key="7">
    <source>
        <dbReference type="SAM" id="Phobius"/>
    </source>
</evidence>
<dbReference type="Proteomes" id="UP001437256">
    <property type="component" value="Unassembled WGS sequence"/>
</dbReference>
<evidence type="ECO:0000313" key="8">
    <source>
        <dbReference type="EMBL" id="KAL0066676.1"/>
    </source>
</evidence>
<dbReference type="NCBIfam" id="NF003465">
    <property type="entry name" value="PRK05089.1"/>
    <property type="match status" value="1"/>
</dbReference>
<evidence type="ECO:0000256" key="6">
    <source>
        <dbReference type="SAM" id="MobiDB-lite"/>
    </source>
</evidence>
<evidence type="ECO:0000256" key="5">
    <source>
        <dbReference type="ARBA" id="ARBA00023136"/>
    </source>
</evidence>
<sequence>MSKERLEAFDGSDTERSQLEKAEDMVQEIDRSTETAGPSLIRASSLQRPIELSPTVYHYRASIQNLVPVELWEKVFGIVCLTLHEYSFHIDFELEEVGVPDILETPTITLSQVCSRWRNIVKGSPRLWSSISVAFLNLPFDIIAPLTLHLDNSKAYPLKIRIARDADPETIHLHFPSPPPSENEQLLWTTLGQNLSRCGELSLKVTHFNFRELPGLSFPRLVTYREEAFVEYIGEESANGPPLWLLRAIGQAPHLASLMSWWIYSAEVVPYSRLTHIHIVCLDPDELDLLLQILRSCSKLEHLRLDGCFLPETFMPSEVVVSSLQVLILGDKEAEIPEDLLSALYRCLRLPSLVTFELTCDRWSSPLPLIGMLKMSSNTIQNLDLCVFASEDFEETSTHPLITLLRHLPRLVQFQFFLGRNHVDRLVRFPSRRSTILPTTGTLNALLHNLKQLDSSGHHTLLPAAQSISLEIWGRPVAESVLQVVASETPSHTTSWLSNKRYLSTESNTRARPDPVEQQQRPKYQSRDEMYKAKNRALLMYSASVMVFALGMSYAAVPLYRMFCAATGFGGTPNVGNGRFDPERLVPVEDARRIKVYFSADRSEQLPWSFKAEQKFVSVLPGETSLAFYKAKNEGPKDLIGIATYNVTPDRIAPYFSKVECFCFEEQRLLAGEEVDMPLLFFIDKDVLDDPSCRGVDSVVLSYTFFRARRNKYGQLEPDAGEAEVQESLGFSGYENAPKVEDRQND</sequence>
<dbReference type="InterPro" id="IPR023471">
    <property type="entry name" value="CtaG/Cox11_dom_sf"/>
</dbReference>